<name>A0A0A9BB67_ARUDO</name>
<dbReference type="EMBL" id="GBRH01238472">
    <property type="protein sequence ID" value="JAD59423.1"/>
    <property type="molecule type" value="Transcribed_RNA"/>
</dbReference>
<evidence type="ECO:0000313" key="1">
    <source>
        <dbReference type="EMBL" id="JAD59423.1"/>
    </source>
</evidence>
<accession>A0A0A9BB67</accession>
<sequence>MGSKTRRGRYASPKISWKKRGIQGLGFKFYLWEFLNDGRCTKRV</sequence>
<reference evidence="1" key="1">
    <citation type="submission" date="2014-09" db="EMBL/GenBank/DDBJ databases">
        <authorList>
            <person name="Magalhaes I.L.F."/>
            <person name="Oliveira U."/>
            <person name="Santos F.R."/>
            <person name="Vidigal T.H.D.A."/>
            <person name="Brescovit A.D."/>
            <person name="Santos A.J."/>
        </authorList>
    </citation>
    <scope>NUCLEOTIDE SEQUENCE</scope>
    <source>
        <tissue evidence="1">Shoot tissue taken approximately 20 cm above the soil surface</tissue>
    </source>
</reference>
<reference evidence="1" key="2">
    <citation type="journal article" date="2015" name="Data Brief">
        <title>Shoot transcriptome of the giant reed, Arundo donax.</title>
        <authorList>
            <person name="Barrero R.A."/>
            <person name="Guerrero F.D."/>
            <person name="Moolhuijzen P."/>
            <person name="Goolsby J.A."/>
            <person name="Tidwell J."/>
            <person name="Bellgard S.E."/>
            <person name="Bellgard M.I."/>
        </authorList>
    </citation>
    <scope>NUCLEOTIDE SEQUENCE</scope>
    <source>
        <tissue evidence="1">Shoot tissue taken approximately 20 cm above the soil surface</tissue>
    </source>
</reference>
<proteinExistence type="predicted"/>
<organism evidence="1">
    <name type="scientific">Arundo donax</name>
    <name type="common">Giant reed</name>
    <name type="synonym">Donax arundinaceus</name>
    <dbReference type="NCBI Taxonomy" id="35708"/>
    <lineage>
        <taxon>Eukaryota</taxon>
        <taxon>Viridiplantae</taxon>
        <taxon>Streptophyta</taxon>
        <taxon>Embryophyta</taxon>
        <taxon>Tracheophyta</taxon>
        <taxon>Spermatophyta</taxon>
        <taxon>Magnoliopsida</taxon>
        <taxon>Liliopsida</taxon>
        <taxon>Poales</taxon>
        <taxon>Poaceae</taxon>
        <taxon>PACMAD clade</taxon>
        <taxon>Arundinoideae</taxon>
        <taxon>Arundineae</taxon>
        <taxon>Arundo</taxon>
    </lineage>
</organism>
<dbReference type="AlphaFoldDB" id="A0A0A9BB67"/>
<protein>
    <submittedName>
        <fullName evidence="1">Uncharacterized protein</fullName>
    </submittedName>
</protein>